<evidence type="ECO:0000256" key="2">
    <source>
        <dbReference type="ARBA" id="ARBA00022729"/>
    </source>
</evidence>
<protein>
    <recommendedName>
        <fullName evidence="3">SbsA Ig-like domain-containing protein</fullName>
    </recommendedName>
</protein>
<dbReference type="EMBL" id="CADCUV010000134">
    <property type="protein sequence ID" value="CAA9425729.1"/>
    <property type="molecule type" value="Genomic_DNA"/>
</dbReference>
<evidence type="ECO:0000256" key="1">
    <source>
        <dbReference type="ARBA" id="ARBA00009820"/>
    </source>
</evidence>
<dbReference type="AlphaFoldDB" id="A0A6J4Q1Q3"/>
<organism evidence="4">
    <name type="scientific">uncultured Rubrobacteraceae bacterium</name>
    <dbReference type="NCBI Taxonomy" id="349277"/>
    <lineage>
        <taxon>Bacteria</taxon>
        <taxon>Bacillati</taxon>
        <taxon>Actinomycetota</taxon>
        <taxon>Rubrobacteria</taxon>
        <taxon>Rubrobacterales</taxon>
        <taxon>Rubrobacteraceae</taxon>
        <taxon>environmental samples</taxon>
    </lineage>
</organism>
<keyword evidence="2" id="KW-0732">Signal</keyword>
<dbReference type="InterPro" id="IPR014755">
    <property type="entry name" value="Cu-Rt/internalin_Ig-like"/>
</dbReference>
<proteinExistence type="inferred from homology"/>
<reference evidence="4" key="1">
    <citation type="submission" date="2020-02" db="EMBL/GenBank/DDBJ databases">
        <authorList>
            <person name="Meier V. D."/>
        </authorList>
    </citation>
    <scope>NUCLEOTIDE SEQUENCE</scope>
    <source>
        <strain evidence="4">AVDCRST_MAG22</strain>
    </source>
</reference>
<accession>A0A6J4Q1Q3</accession>
<name>A0A6J4Q1Q3_9ACTN</name>
<feature type="domain" description="SbsA Ig-like" evidence="3">
    <location>
        <begin position="245"/>
        <end position="352"/>
    </location>
</feature>
<dbReference type="Gene3D" id="2.120.10.60">
    <property type="entry name" value="Tricorn protease N-terminal domain"/>
    <property type="match status" value="1"/>
</dbReference>
<evidence type="ECO:0000313" key="4">
    <source>
        <dbReference type="EMBL" id="CAA9425729.1"/>
    </source>
</evidence>
<dbReference type="Pfam" id="PF07676">
    <property type="entry name" value="PD40"/>
    <property type="match status" value="3"/>
</dbReference>
<gene>
    <name evidence="4" type="ORF">AVDCRST_MAG22-2902</name>
</gene>
<dbReference type="PANTHER" id="PTHR36842">
    <property type="entry name" value="PROTEIN TOLB HOMOLOG"/>
    <property type="match status" value="1"/>
</dbReference>
<dbReference type="SUPFAM" id="SSF82171">
    <property type="entry name" value="DPP6 N-terminal domain-like"/>
    <property type="match status" value="1"/>
</dbReference>
<dbReference type="PANTHER" id="PTHR36842:SF1">
    <property type="entry name" value="PROTEIN TOLB"/>
    <property type="match status" value="1"/>
</dbReference>
<sequence length="355" mass="36823">MAYESGRGIRVMDADGSGQRRVSDGTNATTFADADPAWSPGGRRIVFSRYQAGDSDLWSANLDGTGQKNLTNTPAYGEIDPAWSPSGGEISYARVGCDADGGISCVFKMDADGTDPVNLTPETRLSECPNQPGYAHRGASSDPSYSPDGTKIAFKGTVRCPYSSGTDIWVMGSAGGAKVNVTDDNGTGDNHPTFSPDGKKIAFNSSRPTGDPTAVYLVGVDGGTVSRLAASSGFDNDPDWGALDIADPEVVKVAPAQGARDVSPKANVTADFSEAMDAGTLNGKTFSLRKKGTATGVAAKVSYDASKRRVVLNPADSLKPGMTYVATVRGGSGRAADLAGNPLPGAETWTFTVRR</sequence>
<dbReference type="Gene3D" id="2.60.40.1220">
    <property type="match status" value="1"/>
</dbReference>
<dbReference type="InterPro" id="IPR011042">
    <property type="entry name" value="6-blade_b-propeller_TolB-like"/>
</dbReference>
<dbReference type="InterPro" id="IPR011659">
    <property type="entry name" value="WD40"/>
</dbReference>
<dbReference type="Gene3D" id="2.120.10.30">
    <property type="entry name" value="TolB, C-terminal domain"/>
    <property type="match status" value="1"/>
</dbReference>
<comment type="similarity">
    <text evidence="1">Belongs to the TolB family.</text>
</comment>
<dbReference type="Pfam" id="PF13205">
    <property type="entry name" value="Big_5"/>
    <property type="match status" value="1"/>
</dbReference>
<dbReference type="InterPro" id="IPR032812">
    <property type="entry name" value="SbsA_Ig"/>
</dbReference>
<evidence type="ECO:0000259" key="3">
    <source>
        <dbReference type="Pfam" id="PF13205"/>
    </source>
</evidence>